<evidence type="ECO:0000256" key="1">
    <source>
        <dbReference type="SAM" id="MobiDB-lite"/>
    </source>
</evidence>
<reference evidence="2" key="1">
    <citation type="submission" date="2020-08" db="EMBL/GenBank/DDBJ databases">
        <title>Plant Genome Project.</title>
        <authorList>
            <person name="Zhang R.-G."/>
        </authorList>
    </citation>
    <scope>NUCLEOTIDE SEQUENCE</scope>
    <source>
        <strain evidence="2">WSP0</strain>
        <tissue evidence="2">Leaf</tissue>
    </source>
</reference>
<dbReference type="AlphaFoldDB" id="A0AAV6KE26"/>
<evidence type="ECO:0008006" key="4">
    <source>
        <dbReference type="Google" id="ProtNLM"/>
    </source>
</evidence>
<accession>A0AAV6KE26</accession>
<name>A0AAV6KE26_9ERIC</name>
<sequence>MHESYSSHAHVAHPYGHNYFVSICHHCGVKGHIRPFCFALHGYHGTPPHYHNMNNQREYFQRPKRRTPSHASFTKVNPKPMVNKNTHVEKGKIRQIWERKINLVSNVGDDLDSLDDYSSSGGVDLAF</sequence>
<evidence type="ECO:0000313" key="2">
    <source>
        <dbReference type="EMBL" id="KAG5550763.1"/>
    </source>
</evidence>
<proteinExistence type="predicted"/>
<organism evidence="2 3">
    <name type="scientific">Rhododendron griersonianum</name>
    <dbReference type="NCBI Taxonomy" id="479676"/>
    <lineage>
        <taxon>Eukaryota</taxon>
        <taxon>Viridiplantae</taxon>
        <taxon>Streptophyta</taxon>
        <taxon>Embryophyta</taxon>
        <taxon>Tracheophyta</taxon>
        <taxon>Spermatophyta</taxon>
        <taxon>Magnoliopsida</taxon>
        <taxon>eudicotyledons</taxon>
        <taxon>Gunneridae</taxon>
        <taxon>Pentapetalae</taxon>
        <taxon>asterids</taxon>
        <taxon>Ericales</taxon>
        <taxon>Ericaceae</taxon>
        <taxon>Ericoideae</taxon>
        <taxon>Rhodoreae</taxon>
        <taxon>Rhododendron</taxon>
    </lineage>
</organism>
<keyword evidence="3" id="KW-1185">Reference proteome</keyword>
<protein>
    <recommendedName>
        <fullName evidence="4">CCHC-type domain-containing protein</fullName>
    </recommendedName>
</protein>
<evidence type="ECO:0000313" key="3">
    <source>
        <dbReference type="Proteomes" id="UP000823749"/>
    </source>
</evidence>
<feature type="region of interest" description="Disordered" evidence="1">
    <location>
        <begin position="62"/>
        <end position="88"/>
    </location>
</feature>
<gene>
    <name evidence="2" type="ORF">RHGRI_015650</name>
</gene>
<dbReference type="Proteomes" id="UP000823749">
    <property type="component" value="Chromosome 5"/>
</dbReference>
<dbReference type="EMBL" id="JACTNZ010000005">
    <property type="protein sequence ID" value="KAG5550763.1"/>
    <property type="molecule type" value="Genomic_DNA"/>
</dbReference>
<comment type="caution">
    <text evidence="2">The sequence shown here is derived from an EMBL/GenBank/DDBJ whole genome shotgun (WGS) entry which is preliminary data.</text>
</comment>